<feature type="region of interest" description="Disordered" evidence="2">
    <location>
        <begin position="70"/>
        <end position="122"/>
    </location>
</feature>
<feature type="compositionally biased region" description="Acidic residues" evidence="2">
    <location>
        <begin position="15"/>
        <end position="30"/>
    </location>
</feature>
<evidence type="ECO:0000256" key="1">
    <source>
        <dbReference type="ARBA" id="ARBA00009953"/>
    </source>
</evidence>
<feature type="region of interest" description="Disordered" evidence="2">
    <location>
        <begin position="436"/>
        <end position="502"/>
    </location>
</feature>
<proteinExistence type="inferred from homology"/>
<accession>A0A2H6KF54</accession>
<feature type="compositionally biased region" description="Basic and acidic residues" evidence="2">
    <location>
        <begin position="457"/>
        <end position="477"/>
    </location>
</feature>
<gene>
    <name evidence="5" type="ORF">BOVATA_031260</name>
</gene>
<dbReference type="VEuPathDB" id="PiroplasmaDB:BOVATA_031260"/>
<evidence type="ECO:0000259" key="3">
    <source>
        <dbReference type="Pfam" id="PF08620"/>
    </source>
</evidence>
<keyword evidence="6" id="KW-1185">Reference proteome</keyword>
<dbReference type="GO" id="GO:0006366">
    <property type="term" value="P:transcription by RNA polymerase II"/>
    <property type="evidence" value="ECO:0007669"/>
    <property type="project" value="InterPro"/>
</dbReference>
<feature type="region of interest" description="Disordered" evidence="2">
    <location>
        <begin position="1"/>
        <end position="51"/>
    </location>
</feature>
<feature type="domain" description="RPAP1 N-terminal" evidence="4">
    <location>
        <begin position="125"/>
        <end position="159"/>
    </location>
</feature>
<dbReference type="EMBL" id="BDSA01000003">
    <property type="protein sequence ID" value="GBE61633.1"/>
    <property type="molecule type" value="Genomic_DNA"/>
</dbReference>
<feature type="compositionally biased region" description="Polar residues" evidence="2">
    <location>
        <begin position="438"/>
        <end position="455"/>
    </location>
</feature>
<dbReference type="PANTHER" id="PTHR21483:SF18">
    <property type="entry name" value="RNA POLYMERASE II-ASSOCIATED PROTEIN 1"/>
    <property type="match status" value="1"/>
</dbReference>
<dbReference type="InterPro" id="IPR013930">
    <property type="entry name" value="RPAP1_N"/>
</dbReference>
<dbReference type="OrthoDB" id="348201at2759"/>
<dbReference type="Pfam" id="PF08621">
    <property type="entry name" value="RPAP1_N"/>
    <property type="match status" value="1"/>
</dbReference>
<dbReference type="RefSeq" id="XP_028867876.1">
    <property type="nucleotide sequence ID" value="XM_029012043.1"/>
</dbReference>
<feature type="compositionally biased region" description="Low complexity" evidence="2">
    <location>
        <begin position="33"/>
        <end position="47"/>
    </location>
</feature>
<feature type="region of interest" description="Disordered" evidence="2">
    <location>
        <begin position="164"/>
        <end position="194"/>
    </location>
</feature>
<reference evidence="5 6" key="1">
    <citation type="journal article" date="2017" name="BMC Genomics">
        <title>Whole-genome assembly of Babesia ovata and comparative genomics between closely related pathogens.</title>
        <authorList>
            <person name="Yamagishi J."/>
            <person name="Asada M."/>
            <person name="Hakimi H."/>
            <person name="Tanaka T.Q."/>
            <person name="Sugimoto C."/>
            <person name="Kawazu S."/>
        </authorList>
    </citation>
    <scope>NUCLEOTIDE SEQUENCE [LARGE SCALE GENOMIC DNA]</scope>
    <source>
        <strain evidence="5 6">Miyake</strain>
    </source>
</reference>
<evidence type="ECO:0000259" key="4">
    <source>
        <dbReference type="Pfam" id="PF08621"/>
    </source>
</evidence>
<dbReference type="Proteomes" id="UP000236319">
    <property type="component" value="Unassembled WGS sequence"/>
</dbReference>
<dbReference type="InterPro" id="IPR039913">
    <property type="entry name" value="RPAP1/Rba50"/>
</dbReference>
<organism evidence="5 6">
    <name type="scientific">Babesia ovata</name>
    <dbReference type="NCBI Taxonomy" id="189622"/>
    <lineage>
        <taxon>Eukaryota</taxon>
        <taxon>Sar</taxon>
        <taxon>Alveolata</taxon>
        <taxon>Apicomplexa</taxon>
        <taxon>Aconoidasida</taxon>
        <taxon>Piroplasmida</taxon>
        <taxon>Babesiidae</taxon>
        <taxon>Babesia</taxon>
    </lineage>
</organism>
<evidence type="ECO:0000313" key="5">
    <source>
        <dbReference type="EMBL" id="GBE61633.1"/>
    </source>
</evidence>
<dbReference type="Pfam" id="PF08620">
    <property type="entry name" value="RPAP1_C"/>
    <property type="match status" value="1"/>
</dbReference>
<protein>
    <submittedName>
        <fullName evidence="5">RPAP1-C-terminal domain-containing protein, putative</fullName>
    </submittedName>
</protein>
<evidence type="ECO:0000256" key="2">
    <source>
        <dbReference type="SAM" id="MobiDB-lite"/>
    </source>
</evidence>
<comment type="similarity">
    <text evidence="1">Belongs to the RPAP1 family.</text>
</comment>
<name>A0A2H6KF54_9APIC</name>
<comment type="caution">
    <text evidence="5">The sequence shown here is derived from an EMBL/GenBank/DDBJ whole genome shotgun (WGS) entry which is preliminary data.</text>
</comment>
<feature type="compositionally biased region" description="Basic and acidic residues" evidence="2">
    <location>
        <begin position="1"/>
        <end position="14"/>
    </location>
</feature>
<dbReference type="PANTHER" id="PTHR21483">
    <property type="entry name" value="RNA POLYMERASE II-ASSOCIATED PROTEIN 1"/>
    <property type="match status" value="1"/>
</dbReference>
<sequence length="1412" mass="156180">MKGWEYDPEVRGADSDNDFDIIEHFSEDEDAKPSQAAPPAKPSTAQARSTWFPKATHRRLLGYSLSRSQLTQEDQHAAPAGISHGHIGDPPDQLQRNGHANGGISEISHADGGLGSPYDDALPDIASMTEEEIKAEQQFLYEKLGKDMCDFLIQRRLRKMKELNEGPKSAESEATAWTPNPTVPPAVSGGKGPTVDTTKALSTLSFKADAEELRKLEWTNPVEPDATGGSIDAGNVRLHQLRFDFEGHLLRPENCKDGAKHRHESSLYNHGKNPDQPGYTIPELLELMQSTFKPQVQIAAHTLCNVIRNAHISSPPYFGYPRERWLRYVTHDANMVGRMGYAVMEHMGSYEVLGSALRCLSIMLYGDLDPESFGTQSLSSTEDDSVLRSNTIWPMQESLAGLHIRDMGVALYRWNTYVATFEGVSSAYAKYGPAKSAEANSPTAESSANSSTSGQDDTDKRQSSSSKTTDEAQEGRHGGKSTTVKSVRFADQDDDTPMGRETRDRRMMEFYLDALNGDFISLELEDIKHRLAVATDIEETDYYRQSNMDDTVYLIVRGVIGRLCNVVSQHEASLSLKSRFMTFVCGLLMRLGKPFAQALVKYEALCDLLESFTALLIVGTEQHRKLSELAGKTHSDAELRSDQVHLTSAVLCCMRLLSVFDDRAFATLLDRIGAIALVKQTLTFTYGSQLSKLFNAAANLPPSVKPFSANLVMPSVMAVRCLTVWTLQNEYNDTLDEIVPVIDLEVLTLCNMIRRGGSTLKSFLGANGVVMTHIFIHMAALLEREAGKHVKFIWDIDRMHDLLIALCESDETNNSMDARRLSASLFQLQSVYMRHCQHEESGKKLENISRRSAVVLKSMERYLTAIAERFCHEIVNNDVGNLGYRWWGTQTMTGNEQPIIPAHDGDKEVDLYVVPVQIANFMLEALDVLRTEDAELYNSVRTNVEPKFKLMMNTIVERIALVQEYNASGAIAFPCEEGIIAQKPIPMLESWSSFILRAVRVFGGHSYQTRGGNADLGSSIGVTNKTGDGFIGDHDNSTSWVTGLFAALTISGCYHTIADIWSTLSLICGFNNDAAMAVGFKGEPKVDSNAVNGGCANVVNAFREFNEMVASANTLGDASMPVMTFIAFVPTFFISAITVGTAISANCAQAVLLDALNKRERFRAEFLKWVPPFDVANSLIKAVVSADKDASWNVDVRLLEALEVFVFRRLSVLGEEKSSLSSAQAAGNVTELHDTMDYMVARIVNMNVRNHDKHLLMAPIGATGSTPAATEHDELSKATVNIINRFNSGSGDSPYVMGVIMLLISAFSRVDCAKRIWADINLMVLLGRNLTVDRDSLEVVCIHPDGRLSLGSAVMYLPNFNESEEILRSQRRLLQEFGPSDLASHNAIMLIAMASLQKYDRMQKRVYRNSTT</sequence>
<evidence type="ECO:0000313" key="6">
    <source>
        <dbReference type="Proteomes" id="UP000236319"/>
    </source>
</evidence>
<feature type="domain" description="RPAP1 C-terminal" evidence="3">
    <location>
        <begin position="240"/>
        <end position="310"/>
    </location>
</feature>
<dbReference type="GeneID" id="39875403"/>
<dbReference type="InterPro" id="IPR013929">
    <property type="entry name" value="RPAP1_C"/>
</dbReference>